<feature type="transmembrane region" description="Helical" evidence="3">
    <location>
        <begin position="146"/>
        <end position="167"/>
    </location>
</feature>
<keyword evidence="3" id="KW-0812">Transmembrane</keyword>
<feature type="region of interest" description="Disordered" evidence="2">
    <location>
        <begin position="1209"/>
        <end position="1228"/>
    </location>
</feature>
<dbReference type="PANTHER" id="PTHR13018:SF5">
    <property type="entry name" value="RE44586P"/>
    <property type="match status" value="1"/>
</dbReference>
<feature type="transmembrane region" description="Helical" evidence="3">
    <location>
        <begin position="1087"/>
        <end position="1110"/>
    </location>
</feature>
<dbReference type="GO" id="GO:0005886">
    <property type="term" value="C:plasma membrane"/>
    <property type="evidence" value="ECO:0007669"/>
    <property type="project" value="TreeGrafter"/>
</dbReference>
<dbReference type="Proteomes" id="UP000663843">
    <property type="component" value="Unassembled WGS sequence"/>
</dbReference>
<feature type="transmembrane region" description="Helical" evidence="3">
    <location>
        <begin position="925"/>
        <end position="951"/>
    </location>
</feature>
<feature type="region of interest" description="Disordered" evidence="2">
    <location>
        <begin position="711"/>
        <end position="762"/>
    </location>
</feature>
<feature type="transmembrane region" description="Helical" evidence="3">
    <location>
        <begin position="1013"/>
        <end position="1033"/>
    </location>
</feature>
<feature type="region of interest" description="Disordered" evidence="2">
    <location>
        <begin position="390"/>
        <end position="426"/>
    </location>
</feature>
<feature type="compositionally biased region" description="Low complexity" evidence="2">
    <location>
        <begin position="505"/>
        <end position="514"/>
    </location>
</feature>
<proteinExistence type="predicted"/>
<feature type="transmembrane region" description="Helical" evidence="3">
    <location>
        <begin position="1131"/>
        <end position="1150"/>
    </location>
</feature>
<evidence type="ECO:0000313" key="5">
    <source>
        <dbReference type="EMBL" id="CAE6477496.1"/>
    </source>
</evidence>
<reference evidence="5" key="1">
    <citation type="submission" date="2021-01" db="EMBL/GenBank/DDBJ databases">
        <authorList>
            <person name="Kaushik A."/>
        </authorList>
    </citation>
    <scope>NUCLEOTIDE SEQUENCE</scope>
    <source>
        <strain evidence="5">AG2-2IIIB</strain>
    </source>
</reference>
<keyword evidence="3" id="KW-0472">Membrane</keyword>
<feature type="domain" description="CSC1/OSCA1-like 7TM region" evidence="4">
    <location>
        <begin position="894"/>
        <end position="1148"/>
    </location>
</feature>
<feature type="region of interest" description="Disordered" evidence="2">
    <location>
        <begin position="1339"/>
        <end position="1365"/>
    </location>
</feature>
<feature type="transmembrane region" description="Helical" evidence="3">
    <location>
        <begin position="1060"/>
        <end position="1081"/>
    </location>
</feature>
<feature type="region of interest" description="Disordered" evidence="2">
    <location>
        <begin position="484"/>
        <end position="538"/>
    </location>
</feature>
<feature type="transmembrane region" description="Helical" evidence="3">
    <location>
        <begin position="315"/>
        <end position="335"/>
    </location>
</feature>
<dbReference type="GO" id="GO:0005227">
    <property type="term" value="F:calcium-activated cation channel activity"/>
    <property type="evidence" value="ECO:0007669"/>
    <property type="project" value="InterPro"/>
</dbReference>
<feature type="transmembrane region" description="Helical" evidence="3">
    <location>
        <begin position="972"/>
        <end position="993"/>
    </location>
</feature>
<evidence type="ECO:0000256" key="2">
    <source>
        <dbReference type="SAM" id="MobiDB-lite"/>
    </source>
</evidence>
<feature type="transmembrane region" description="Helical" evidence="3">
    <location>
        <begin position="226"/>
        <end position="250"/>
    </location>
</feature>
<feature type="region of interest" description="Disordered" evidence="2">
    <location>
        <begin position="663"/>
        <end position="683"/>
    </location>
</feature>
<name>A0A8H3CAQ5_9AGAM</name>
<evidence type="ECO:0000259" key="4">
    <source>
        <dbReference type="Pfam" id="PF02714"/>
    </source>
</evidence>
<keyword evidence="3" id="KW-1133">Transmembrane helix</keyword>
<dbReference type="EMBL" id="CAJMWT010003715">
    <property type="protein sequence ID" value="CAE6477496.1"/>
    <property type="molecule type" value="Genomic_DNA"/>
</dbReference>
<organism evidence="5 6">
    <name type="scientific">Rhizoctonia solani</name>
    <dbReference type="NCBI Taxonomy" id="456999"/>
    <lineage>
        <taxon>Eukaryota</taxon>
        <taxon>Fungi</taxon>
        <taxon>Dikarya</taxon>
        <taxon>Basidiomycota</taxon>
        <taxon>Agaricomycotina</taxon>
        <taxon>Agaricomycetes</taxon>
        <taxon>Cantharellales</taxon>
        <taxon>Ceratobasidiaceae</taxon>
        <taxon>Rhizoctonia</taxon>
    </lineage>
</organism>
<dbReference type="Pfam" id="PF02714">
    <property type="entry name" value="RSN1_7TM"/>
    <property type="match status" value="1"/>
</dbReference>
<dbReference type="InterPro" id="IPR003864">
    <property type="entry name" value="CSC1/OSCA1-like_7TM"/>
</dbReference>
<dbReference type="PANTHER" id="PTHR13018">
    <property type="entry name" value="PROBABLE MEMBRANE PROTEIN DUF221-RELATED"/>
    <property type="match status" value="1"/>
</dbReference>
<gene>
    <name evidence="5" type="ORF">RDB_LOCUS113617</name>
</gene>
<keyword evidence="1" id="KW-0175">Coiled coil</keyword>
<feature type="transmembrane region" description="Helical" evidence="3">
    <location>
        <begin position="856"/>
        <end position="876"/>
    </location>
</feature>
<accession>A0A8H3CAQ5</accession>
<evidence type="ECO:0000313" key="6">
    <source>
        <dbReference type="Proteomes" id="UP000663843"/>
    </source>
</evidence>
<feature type="transmembrane region" description="Helical" evidence="3">
    <location>
        <begin position="1156"/>
        <end position="1179"/>
    </location>
</feature>
<evidence type="ECO:0000256" key="1">
    <source>
        <dbReference type="SAM" id="Coils"/>
    </source>
</evidence>
<evidence type="ECO:0000256" key="3">
    <source>
        <dbReference type="SAM" id="Phobius"/>
    </source>
</evidence>
<feature type="coiled-coil region" evidence="1">
    <location>
        <begin position="779"/>
        <end position="806"/>
    </location>
</feature>
<dbReference type="InterPro" id="IPR045122">
    <property type="entry name" value="Csc1-like"/>
</dbReference>
<comment type="caution">
    <text evidence="5">The sequence shown here is derived from an EMBL/GenBank/DDBJ whole genome shotgun (WGS) entry which is preliminary data.</text>
</comment>
<sequence>MAFRHVPRHSLSELSSLSTLSELSTLSQASLTSFSPTDMISSLSYTSDINSGPFTSEPLSTLFPSATATGVPTSTIDSQSSGDLGSASTSATASLTTLLSVTLTLPSTTIITTTFSEIPNSGPTSSTVTLDPLCAGQGIDGAATGVITSLVLTTAIGILIWFIFAVVRPRVPALYAAREWFVQPNLRPPPLRSTFWAFLFPPVPLIPDLSSHAPFPSDGQLAQRTLWVAFLLVLGWTIVGLVGVLPLYLVDTPCLGDSYPRAVFGGRASTLQDLSLLRLLKMYDEGTISTTNGLELGRRAIVDGNDRTPAARTRLIILTVFVIVLFAFPALFKLLREWTNVLTCRRSWLEELHSADIVWLRADRAPGFQGWGEGRIKDLLVRCGLTSKLGGESTTSRSAVSAGRSASTRSPGPMRSLGGSGDEYGRRNYDAEVERAHDEGGEVDVHGVFTVVDTSRLQELIHERATVLESLEVAETYYIRSFQLSTSSPGSDDETSESEGRHSGPRISRPLPLGGRRRGRVEQLGPGEHGGPTPTSYVAPSQYYKLRSVNGITGGRITSSNDSLAFRISQRVIGSRFQEVTRESISFGRLPLGSKVRVGHTGELAAVPPTPAHGAFPSTGTGSESLGAFGPNHPPLDEESWEMTDVPSEAEFARTRRGTSWLSSTVVGSGTGGPSKAATVRESVASPKLIRKARESSDLYARRETLDTFGRRDTSDEYRRRATMDGRREPSATAPTPTPGRTSAARRRSGDHSSAHRQPVVRPVSGLDHSTLALVYDDIRAWRSRLKALNAEIAEAQQEAYTAIADGRNVKGWLFVGRNVRYLAGTESIEGRAKADIRWRELQLGEQGGLWSDLRYWAVVALVAVLLAGSCAYYGIRLRRLKLTILPYVFSPNLVIPVAGLALAGAPDVAHYLPFLSGLSGRDNLGASIATTVAPALAATLFIVLALLVVNRAARFSGPASISAERLRTFKATFYMLTFVATAWIIAAGALIFGVEAFNTRSQRSRTVADGTTYIAVLLMVIILNAAVIAPGLQMLQPIRLWKVYQAKQKAITPRQRFRAIYPGSFNPTYASGCCVLAVIFASTFSLIFPLIGPPIVLLVLLSLIAYRYLVGYVWSRTNAPSTGGVLQLWLLRRFATLLALQPALLGLILLSRRLWILAGVLLGAALVIILIVEGYCGYRSRNPPERKFSPVVRDSLATFRRSIQGSRSKRRLTMDEDGTSLVSSPMERGGIPRGSIASVLDMMSITLNVMPSPNRPKDAVPIETEDIDDLVSTERAAHTHPDAAPMIPSTDHAVETAGLLYPPELLAPPPMIWLPNDRSGIARSEAYDLGRYHDLETVLDPGDYTTEGSSIGRRSNERTPTPKH</sequence>
<feature type="compositionally biased region" description="Low complexity" evidence="2">
    <location>
        <begin position="393"/>
        <end position="410"/>
    </location>
</feature>
<feature type="compositionally biased region" description="Basic and acidic residues" evidence="2">
    <location>
        <begin position="711"/>
        <end position="730"/>
    </location>
</feature>
<protein>
    <recommendedName>
        <fullName evidence="4">CSC1/OSCA1-like 7TM region domain-containing protein</fullName>
    </recommendedName>
</protein>
<feature type="transmembrane region" description="Helical" evidence="3">
    <location>
        <begin position="883"/>
        <end position="905"/>
    </location>
</feature>